<sequence length="149" mass="16219">MSSIDRTDAELDADWQPSGRRPQSTIARSFSAELMDIFKIEDSIDDLDNKVKTRQQQVRGHTTELESLEARIREMEERLKSGGVTPSASSPRAQRQAVGDAFKAAPASDAQRSQTSRPGTAKQAQQQPVHGGAMPPTPTASEDGGDRDQ</sequence>
<keyword evidence="3" id="KW-1185">Reference proteome</keyword>
<dbReference type="Proteomes" id="UP000070501">
    <property type="component" value="Unassembled WGS sequence"/>
</dbReference>
<evidence type="ECO:0000313" key="3">
    <source>
        <dbReference type="Proteomes" id="UP000070501"/>
    </source>
</evidence>
<feature type="compositionally biased region" description="Polar residues" evidence="1">
    <location>
        <begin position="84"/>
        <end position="93"/>
    </location>
</feature>
<organism evidence="2 3">
    <name type="scientific">Microdochium bolleyi</name>
    <dbReference type="NCBI Taxonomy" id="196109"/>
    <lineage>
        <taxon>Eukaryota</taxon>
        <taxon>Fungi</taxon>
        <taxon>Dikarya</taxon>
        <taxon>Ascomycota</taxon>
        <taxon>Pezizomycotina</taxon>
        <taxon>Sordariomycetes</taxon>
        <taxon>Xylariomycetidae</taxon>
        <taxon>Xylariales</taxon>
        <taxon>Microdochiaceae</taxon>
        <taxon>Microdochium</taxon>
    </lineage>
</organism>
<feature type="region of interest" description="Disordered" evidence="1">
    <location>
        <begin position="76"/>
        <end position="149"/>
    </location>
</feature>
<dbReference type="InParanoid" id="A0A136JJ62"/>
<gene>
    <name evidence="2" type="ORF">Micbo1qcDRAFT_199910</name>
</gene>
<evidence type="ECO:0000256" key="1">
    <source>
        <dbReference type="SAM" id="MobiDB-lite"/>
    </source>
</evidence>
<dbReference type="AlphaFoldDB" id="A0A136JJ62"/>
<dbReference type="EMBL" id="KQ964245">
    <property type="protein sequence ID" value="KXJ97189.1"/>
    <property type="molecule type" value="Genomic_DNA"/>
</dbReference>
<accession>A0A136JJ62</accession>
<dbReference type="OrthoDB" id="5408734at2759"/>
<proteinExistence type="predicted"/>
<evidence type="ECO:0000313" key="2">
    <source>
        <dbReference type="EMBL" id="KXJ97189.1"/>
    </source>
</evidence>
<name>A0A136JJ62_9PEZI</name>
<feature type="compositionally biased region" description="Polar residues" evidence="1">
    <location>
        <begin position="110"/>
        <end position="128"/>
    </location>
</feature>
<reference evidence="3" key="1">
    <citation type="submission" date="2016-02" db="EMBL/GenBank/DDBJ databases">
        <title>Draft genome sequence of Microdochium bolleyi, a fungal endophyte of beachgrass.</title>
        <authorList>
            <consortium name="DOE Joint Genome Institute"/>
            <person name="David A.S."/>
            <person name="May G."/>
            <person name="Haridas S."/>
            <person name="Lim J."/>
            <person name="Wang M."/>
            <person name="Labutti K."/>
            <person name="Lipzen A."/>
            <person name="Barry K."/>
            <person name="Grigoriev I.V."/>
        </authorList>
    </citation>
    <scope>NUCLEOTIDE SEQUENCE [LARGE SCALE GENOMIC DNA]</scope>
    <source>
        <strain evidence="3">J235TASD1</strain>
    </source>
</reference>
<protein>
    <submittedName>
        <fullName evidence="2">Uncharacterized protein</fullName>
    </submittedName>
</protein>
<feature type="region of interest" description="Disordered" evidence="1">
    <location>
        <begin position="1"/>
        <end position="24"/>
    </location>
</feature>